<keyword evidence="2" id="KW-1185">Reference proteome</keyword>
<dbReference type="RefSeq" id="WP_317566950.1">
    <property type="nucleotide sequence ID" value="NZ_JAWLJX010000061.1"/>
</dbReference>
<gene>
    <name evidence="1" type="ORF">R3P96_26875</name>
</gene>
<evidence type="ECO:0000313" key="1">
    <source>
        <dbReference type="EMBL" id="MDV6264966.1"/>
    </source>
</evidence>
<name>A0ABU4BL63_9NOCA</name>
<protein>
    <submittedName>
        <fullName evidence="1">Uncharacterized protein</fullName>
    </submittedName>
</protein>
<dbReference type="Proteomes" id="UP001185755">
    <property type="component" value="Unassembled WGS sequence"/>
</dbReference>
<feature type="non-terminal residue" evidence="1">
    <location>
        <position position="1"/>
    </location>
</feature>
<comment type="caution">
    <text evidence="1">The sequence shown here is derived from an EMBL/GenBank/DDBJ whole genome shotgun (WGS) entry which is preliminary data.</text>
</comment>
<reference evidence="1 2" key="1">
    <citation type="submission" date="2023-10" db="EMBL/GenBank/DDBJ databases">
        <title>Development of a sustainable strategy for remediation of hydrocarbon-contaminated territories based on the waste exchange concept.</title>
        <authorList>
            <person name="Krivoruchko A."/>
        </authorList>
    </citation>
    <scope>NUCLEOTIDE SEQUENCE [LARGE SCALE GENOMIC DNA]</scope>
    <source>
        <strain evidence="1 2">IEGM 1323</strain>
    </source>
</reference>
<proteinExistence type="predicted"/>
<sequence>PHAVIIELGPDQAHSDGAALADALSTDHWSVRRIHLTGTLDDSETTLTGTLDAPTDLCVDTVGPPLDLSEATRALGATILAAKHTHPALVNTARTGTRAAFVTVTRIDGALGFVGDGDPVGALSCGVGGVVKSLGVEHPQLFSRSLDIHPALDGDRFTAAVLAELPD</sequence>
<organism evidence="1 2">
    <name type="scientific">Rhodococcoides yunnanense</name>
    <dbReference type="NCBI Taxonomy" id="278209"/>
    <lineage>
        <taxon>Bacteria</taxon>
        <taxon>Bacillati</taxon>
        <taxon>Actinomycetota</taxon>
        <taxon>Actinomycetes</taxon>
        <taxon>Mycobacteriales</taxon>
        <taxon>Nocardiaceae</taxon>
        <taxon>Rhodococcoides</taxon>
    </lineage>
</organism>
<dbReference type="SUPFAM" id="SSF51735">
    <property type="entry name" value="NAD(P)-binding Rossmann-fold domains"/>
    <property type="match status" value="1"/>
</dbReference>
<accession>A0ABU4BL63</accession>
<feature type="non-terminal residue" evidence="1">
    <location>
        <position position="167"/>
    </location>
</feature>
<evidence type="ECO:0000313" key="2">
    <source>
        <dbReference type="Proteomes" id="UP001185755"/>
    </source>
</evidence>
<dbReference type="EMBL" id="JAWLJX010000061">
    <property type="protein sequence ID" value="MDV6264966.1"/>
    <property type="molecule type" value="Genomic_DNA"/>
</dbReference>
<dbReference type="Gene3D" id="3.40.50.720">
    <property type="entry name" value="NAD(P)-binding Rossmann-like Domain"/>
    <property type="match status" value="1"/>
</dbReference>
<dbReference type="InterPro" id="IPR036291">
    <property type="entry name" value="NAD(P)-bd_dom_sf"/>
</dbReference>